<feature type="chain" id="PRO_5022029846" evidence="1">
    <location>
        <begin position="18"/>
        <end position="624"/>
    </location>
</feature>
<dbReference type="InterPro" id="IPR025554">
    <property type="entry name" value="DUF4140"/>
</dbReference>
<dbReference type="InterPro" id="IPR037291">
    <property type="entry name" value="DUF4139"/>
</dbReference>
<comment type="caution">
    <text evidence="4">The sequence shown here is derived from an EMBL/GenBank/DDBJ whole genome shotgun (WGS) entry which is preliminary data.</text>
</comment>
<sequence>MRTYTLLFLLFSFLVSANNEKKTVSTIEEVTVYLTGAQIKRTTSVNIKPGINDIILHDLSPSIDENSIQISGLKNNSIVSINFNINYLERKQQSEELKSLKNKLQKLLLERSNNDNIISGLQKEQKVLDNNQQISGNNTTLSLETVKQISTYYRERSVIIKNDIYTITQKLNDLHKNIDAIRNEINTLDDHTKEERGEIKLKLDATTASNLILEIRYNVNNAGWFPLYDIKSKNVESPLNIAYKANVYQQTGTDWKNANIILSTGDPNTNNLKPDLTTKYLNFTYGNYRRNNTVNRHGYKYNPTIRRVTGIISDSNGQPLPGVNIIEKGTTNGVQTDFDGRYSINIQGGRELSFSYIGFNSATIPIYSSSINQKLEEDVSALEEVVVTSYGSSSLAGRVSGVKAKRMQEKKEYNRVVETKEEGITNTKFKIKNKYTINSNAEVTVIEIDNFDMKADYKYYVAPELDENAFLTAKLGNWEQFNLLAGEANIYFEGSFAGKTNIDPLATTDSLTISLGVDPNIIVKREQLNNFKSKSFTGSNRIINRGYKISIKNNKKNKIHITLQDRIPISQNKEIKIDDINTSALGYDTKTGIITWELNIPSNQKEEKQFSYQVKYPKNKRINL</sequence>
<keyword evidence="5" id="KW-1185">Reference proteome</keyword>
<dbReference type="PANTHER" id="PTHR31005:SF8">
    <property type="entry name" value="DUF4139 DOMAIN-CONTAINING PROTEIN"/>
    <property type="match status" value="1"/>
</dbReference>
<feature type="domain" description="DUF4139" evidence="2">
    <location>
        <begin position="213"/>
        <end position="618"/>
    </location>
</feature>
<feature type="signal peptide" evidence="1">
    <location>
        <begin position="1"/>
        <end position="17"/>
    </location>
</feature>
<dbReference type="InterPro" id="IPR011935">
    <property type="entry name" value="CHP02231"/>
</dbReference>
<evidence type="ECO:0000313" key="4">
    <source>
        <dbReference type="EMBL" id="TSE11481.1"/>
    </source>
</evidence>
<evidence type="ECO:0000313" key="5">
    <source>
        <dbReference type="Proteomes" id="UP000318833"/>
    </source>
</evidence>
<protein>
    <submittedName>
        <fullName evidence="4">Mucoidy inhibitor MuiA family protein</fullName>
    </submittedName>
</protein>
<dbReference type="Pfam" id="PF13600">
    <property type="entry name" value="DUF4140"/>
    <property type="match status" value="1"/>
</dbReference>
<dbReference type="SUPFAM" id="SSF49464">
    <property type="entry name" value="Carboxypeptidase regulatory domain-like"/>
    <property type="match status" value="1"/>
</dbReference>
<dbReference type="Proteomes" id="UP000318833">
    <property type="component" value="Unassembled WGS sequence"/>
</dbReference>
<dbReference type="NCBIfam" id="TIGR02231">
    <property type="entry name" value="mucoidy inhibitor MuiA family protein"/>
    <property type="match status" value="2"/>
</dbReference>
<gene>
    <name evidence="4" type="ORF">FOF46_00420</name>
</gene>
<dbReference type="RefSeq" id="WP_143915087.1">
    <property type="nucleotide sequence ID" value="NZ_CANMIK010000004.1"/>
</dbReference>
<dbReference type="InterPro" id="IPR008969">
    <property type="entry name" value="CarboxyPept-like_regulatory"/>
</dbReference>
<evidence type="ECO:0000259" key="2">
    <source>
        <dbReference type="Pfam" id="PF13598"/>
    </source>
</evidence>
<dbReference type="EMBL" id="VLNR01000001">
    <property type="protein sequence ID" value="TSE11481.1"/>
    <property type="molecule type" value="Genomic_DNA"/>
</dbReference>
<dbReference type="Pfam" id="PF13715">
    <property type="entry name" value="CarbopepD_reg_2"/>
    <property type="match status" value="1"/>
</dbReference>
<evidence type="ECO:0000259" key="3">
    <source>
        <dbReference type="Pfam" id="PF13600"/>
    </source>
</evidence>
<accession>A0A554VS12</accession>
<dbReference type="Pfam" id="PF13598">
    <property type="entry name" value="DUF4139"/>
    <property type="match status" value="1"/>
</dbReference>
<organism evidence="4 5">
    <name type="scientific">Aquimarina algiphila</name>
    <dbReference type="NCBI Taxonomy" id="2047982"/>
    <lineage>
        <taxon>Bacteria</taxon>
        <taxon>Pseudomonadati</taxon>
        <taxon>Bacteroidota</taxon>
        <taxon>Flavobacteriia</taxon>
        <taxon>Flavobacteriales</taxon>
        <taxon>Flavobacteriaceae</taxon>
        <taxon>Aquimarina</taxon>
    </lineage>
</organism>
<name>A0A554VS12_9FLAO</name>
<dbReference type="OrthoDB" id="634585at2"/>
<dbReference type="Gene3D" id="2.60.40.1120">
    <property type="entry name" value="Carboxypeptidase-like, regulatory domain"/>
    <property type="match status" value="1"/>
</dbReference>
<dbReference type="PANTHER" id="PTHR31005">
    <property type="entry name" value="DUF4139 DOMAIN-CONTAINING PROTEIN"/>
    <property type="match status" value="1"/>
</dbReference>
<proteinExistence type="predicted"/>
<keyword evidence="1" id="KW-0732">Signal</keyword>
<evidence type="ECO:0000256" key="1">
    <source>
        <dbReference type="SAM" id="SignalP"/>
    </source>
</evidence>
<feature type="domain" description="DUF4140" evidence="3">
    <location>
        <begin position="30"/>
        <end position="128"/>
    </location>
</feature>
<reference evidence="4 5" key="1">
    <citation type="submission" date="2019-07" db="EMBL/GenBank/DDBJ databases">
        <title>The draft genome sequence of Aquimarina algiphila M91.</title>
        <authorList>
            <person name="Meng X."/>
        </authorList>
    </citation>
    <scope>NUCLEOTIDE SEQUENCE [LARGE SCALE GENOMIC DNA]</scope>
    <source>
        <strain evidence="4 5">M91</strain>
    </source>
</reference>
<dbReference type="AlphaFoldDB" id="A0A554VS12"/>